<evidence type="ECO:0000313" key="4">
    <source>
        <dbReference type="EMBL" id="GLR51059.1"/>
    </source>
</evidence>
<evidence type="ECO:0000256" key="2">
    <source>
        <dbReference type="ARBA" id="ARBA00022729"/>
    </source>
</evidence>
<dbReference type="Gene3D" id="3.40.190.10">
    <property type="entry name" value="Periplasmic binding protein-like II"/>
    <property type="match status" value="2"/>
</dbReference>
<feature type="domain" description="Solute-binding protein family 3/N-terminal" evidence="3">
    <location>
        <begin position="59"/>
        <end position="282"/>
    </location>
</feature>
<keyword evidence="5" id="KW-1185">Reference proteome</keyword>
<dbReference type="PANTHER" id="PTHR35936:SF17">
    <property type="entry name" value="ARGININE-BINDING EXTRACELLULAR PROTEIN ARTP"/>
    <property type="match status" value="1"/>
</dbReference>
<evidence type="ECO:0000259" key="3">
    <source>
        <dbReference type="SMART" id="SM00062"/>
    </source>
</evidence>
<evidence type="ECO:0000256" key="1">
    <source>
        <dbReference type="ARBA" id="ARBA00004418"/>
    </source>
</evidence>
<organism evidence="4 5">
    <name type="scientific">Shinella yambaruensis</name>
    <dbReference type="NCBI Taxonomy" id="415996"/>
    <lineage>
        <taxon>Bacteria</taxon>
        <taxon>Pseudomonadati</taxon>
        <taxon>Pseudomonadota</taxon>
        <taxon>Alphaproteobacteria</taxon>
        <taxon>Hyphomicrobiales</taxon>
        <taxon>Rhizobiaceae</taxon>
        <taxon>Shinella</taxon>
    </lineage>
</organism>
<proteinExistence type="predicted"/>
<dbReference type="PROSITE" id="PS51318">
    <property type="entry name" value="TAT"/>
    <property type="match status" value="1"/>
</dbReference>
<protein>
    <submittedName>
        <fullName evidence="4">ABC transporter substrate-binding protein</fullName>
    </submittedName>
</protein>
<keyword evidence="2" id="KW-0732">Signal</keyword>
<sequence>MARANRTGRLKLHKKGNAMINRRHFNKFLGLAAISAAASLPALRASANTSLERVKASGVLRIGGVADGAPYYQKSLADGSWRGFYVDICQKLADDLGLKLSILETTWGNSVLDLQADKVDVFFGLNPTPERQKVIDFSGPVFRNAFTMVTRKGLEAKTWEDFDKPEMRIAVDAGSSHDAAVSRHAAKAEVARLKTASDATAALQAGRADAQCLVLILALTLRAKNAAIGDLVMPTPPDFTTSNAGFRREEDGSWKEFVDQWITANRESGFVRDAIVRNMGLVGVKESDFPPNFEI</sequence>
<dbReference type="InterPro" id="IPR001638">
    <property type="entry name" value="Solute-binding_3/MltF_N"/>
</dbReference>
<gene>
    <name evidence="4" type="ORF">GCM10007923_22670</name>
</gene>
<dbReference type="Proteomes" id="UP001156702">
    <property type="component" value="Unassembled WGS sequence"/>
</dbReference>
<reference evidence="5" key="1">
    <citation type="journal article" date="2019" name="Int. J. Syst. Evol. Microbiol.">
        <title>The Global Catalogue of Microorganisms (GCM) 10K type strain sequencing project: providing services to taxonomists for standard genome sequencing and annotation.</title>
        <authorList>
            <consortium name="The Broad Institute Genomics Platform"/>
            <consortium name="The Broad Institute Genome Sequencing Center for Infectious Disease"/>
            <person name="Wu L."/>
            <person name="Ma J."/>
        </authorList>
    </citation>
    <scope>NUCLEOTIDE SEQUENCE [LARGE SCALE GENOMIC DNA]</scope>
    <source>
        <strain evidence="5">NBRC 102122</strain>
    </source>
</reference>
<dbReference type="Pfam" id="PF00497">
    <property type="entry name" value="SBP_bac_3"/>
    <property type="match status" value="1"/>
</dbReference>
<dbReference type="InterPro" id="IPR006311">
    <property type="entry name" value="TAT_signal"/>
</dbReference>
<dbReference type="PANTHER" id="PTHR35936">
    <property type="entry name" value="MEMBRANE-BOUND LYTIC MUREIN TRANSGLYCOSYLASE F"/>
    <property type="match status" value="1"/>
</dbReference>
<dbReference type="EMBL" id="BSOP01000017">
    <property type="protein sequence ID" value="GLR51059.1"/>
    <property type="molecule type" value="Genomic_DNA"/>
</dbReference>
<comment type="caution">
    <text evidence="4">The sequence shown here is derived from an EMBL/GenBank/DDBJ whole genome shotgun (WGS) entry which is preliminary data.</text>
</comment>
<dbReference type="SUPFAM" id="SSF53850">
    <property type="entry name" value="Periplasmic binding protein-like II"/>
    <property type="match status" value="1"/>
</dbReference>
<accession>A0ABQ5ZE17</accession>
<name>A0ABQ5ZE17_9HYPH</name>
<dbReference type="SMART" id="SM00062">
    <property type="entry name" value="PBPb"/>
    <property type="match status" value="1"/>
</dbReference>
<evidence type="ECO:0000313" key="5">
    <source>
        <dbReference type="Proteomes" id="UP001156702"/>
    </source>
</evidence>
<comment type="subcellular location">
    <subcellularLocation>
        <location evidence="1">Periplasm</location>
    </subcellularLocation>
</comment>